<dbReference type="PROSITE" id="PS50109">
    <property type="entry name" value="HIS_KIN"/>
    <property type="match status" value="1"/>
</dbReference>
<dbReference type="CDD" id="cd00082">
    <property type="entry name" value="HisKA"/>
    <property type="match status" value="1"/>
</dbReference>
<feature type="transmembrane region" description="Helical" evidence="6">
    <location>
        <begin position="6"/>
        <end position="26"/>
    </location>
</feature>
<name>A0ABR7QG83_9FLAO</name>
<dbReference type="SMART" id="SM00387">
    <property type="entry name" value="HATPase_c"/>
    <property type="match status" value="1"/>
</dbReference>
<keyword evidence="5" id="KW-0418">Kinase</keyword>
<reference evidence="8 9" key="1">
    <citation type="submission" date="2020-07" db="EMBL/GenBank/DDBJ databases">
        <title>Description of Kordia aestuariivivens sp. nov., isolated from a tidal flat.</title>
        <authorList>
            <person name="Park S."/>
            <person name="Yoon J.-H."/>
        </authorList>
    </citation>
    <scope>NUCLEOTIDE SEQUENCE [LARGE SCALE GENOMIC DNA]</scope>
    <source>
        <strain evidence="8 9">YSTF-M3</strain>
    </source>
</reference>
<evidence type="ECO:0000256" key="3">
    <source>
        <dbReference type="ARBA" id="ARBA00022553"/>
    </source>
</evidence>
<evidence type="ECO:0000313" key="9">
    <source>
        <dbReference type="Proteomes" id="UP000619238"/>
    </source>
</evidence>
<keyword evidence="3" id="KW-0597">Phosphoprotein</keyword>
<dbReference type="InterPro" id="IPR004358">
    <property type="entry name" value="Sig_transdc_His_kin-like_C"/>
</dbReference>
<evidence type="ECO:0000256" key="2">
    <source>
        <dbReference type="ARBA" id="ARBA00012438"/>
    </source>
</evidence>
<dbReference type="InterPro" id="IPR036890">
    <property type="entry name" value="HATPase_C_sf"/>
</dbReference>
<dbReference type="EC" id="2.7.13.3" evidence="2"/>
<dbReference type="SUPFAM" id="SSF47384">
    <property type="entry name" value="Homodimeric domain of signal transducing histidine kinase"/>
    <property type="match status" value="1"/>
</dbReference>
<keyword evidence="6" id="KW-0472">Membrane</keyword>
<dbReference type="PRINTS" id="PR00344">
    <property type="entry name" value="BCTRLSENSOR"/>
</dbReference>
<protein>
    <recommendedName>
        <fullName evidence="2">histidine kinase</fullName>
        <ecNumber evidence="2">2.7.13.3</ecNumber>
    </recommendedName>
</protein>
<dbReference type="SUPFAM" id="SSF55874">
    <property type="entry name" value="ATPase domain of HSP90 chaperone/DNA topoisomerase II/histidine kinase"/>
    <property type="match status" value="1"/>
</dbReference>
<dbReference type="InterPro" id="IPR005467">
    <property type="entry name" value="His_kinase_dom"/>
</dbReference>
<dbReference type="PANTHER" id="PTHR43304:SF1">
    <property type="entry name" value="PAC DOMAIN-CONTAINING PROTEIN"/>
    <property type="match status" value="1"/>
</dbReference>
<feature type="transmembrane region" description="Helical" evidence="6">
    <location>
        <begin position="47"/>
        <end position="65"/>
    </location>
</feature>
<dbReference type="Gene3D" id="3.30.565.10">
    <property type="entry name" value="Histidine kinase-like ATPase, C-terminal domain"/>
    <property type="match status" value="1"/>
</dbReference>
<evidence type="ECO:0000256" key="5">
    <source>
        <dbReference type="ARBA" id="ARBA00022777"/>
    </source>
</evidence>
<keyword evidence="6" id="KW-0812">Transmembrane</keyword>
<gene>
    <name evidence="8" type="ORF">H2O64_23140</name>
</gene>
<comment type="caution">
    <text evidence="8">The sequence shown here is derived from an EMBL/GenBank/DDBJ whole genome shotgun (WGS) entry which is preliminary data.</text>
</comment>
<evidence type="ECO:0000256" key="1">
    <source>
        <dbReference type="ARBA" id="ARBA00000085"/>
    </source>
</evidence>
<dbReference type="InterPro" id="IPR003661">
    <property type="entry name" value="HisK_dim/P_dom"/>
</dbReference>
<accession>A0ABR7QG83</accession>
<dbReference type="Proteomes" id="UP000619238">
    <property type="component" value="Unassembled WGS sequence"/>
</dbReference>
<dbReference type="Pfam" id="PF00512">
    <property type="entry name" value="HisKA"/>
    <property type="match status" value="1"/>
</dbReference>
<feature type="domain" description="Histidine kinase" evidence="7">
    <location>
        <begin position="123"/>
        <end position="332"/>
    </location>
</feature>
<sequence>MNFSNYVIAALILLGAFIMLMSARYTQKIFNILPNSELKRNWKKLRLLMLLFLVGYLVVAVVVILGETELLAFLSGVIFFMGSLFVFLVVRTGLDSFTKLKELHQNLDDTELKNKELEQFAYITSHDLKAPLRGISSLASFIKEDLEAGETDEVHNHIATMQSRVERLENLINGILNYSKIGKIKLESIDLNLMIREEFKNYQNVPTINFTTKGKLPIVNGDKVQLSQLVSNLISNAVKYNDKDVCEICVSSTEKPESYEITFEDNGPGIIPKYHQKIFEVFQTLTEKDTYESTGIGLAIVKKIIEKHQGKIKIESSGTLGAKFIISYPKVLRR</sequence>
<organism evidence="8 9">
    <name type="scientific">Kordia aestuariivivens</name>
    <dbReference type="NCBI Taxonomy" id="2759037"/>
    <lineage>
        <taxon>Bacteria</taxon>
        <taxon>Pseudomonadati</taxon>
        <taxon>Bacteroidota</taxon>
        <taxon>Flavobacteriia</taxon>
        <taxon>Flavobacteriales</taxon>
        <taxon>Flavobacteriaceae</taxon>
        <taxon>Kordia</taxon>
    </lineage>
</organism>
<dbReference type="InterPro" id="IPR003594">
    <property type="entry name" value="HATPase_dom"/>
</dbReference>
<dbReference type="Pfam" id="PF02518">
    <property type="entry name" value="HATPase_c"/>
    <property type="match status" value="1"/>
</dbReference>
<dbReference type="Gene3D" id="1.10.287.130">
    <property type="match status" value="1"/>
</dbReference>
<evidence type="ECO:0000256" key="6">
    <source>
        <dbReference type="SAM" id="Phobius"/>
    </source>
</evidence>
<evidence type="ECO:0000259" key="7">
    <source>
        <dbReference type="PROSITE" id="PS50109"/>
    </source>
</evidence>
<feature type="transmembrane region" description="Helical" evidence="6">
    <location>
        <begin position="71"/>
        <end position="90"/>
    </location>
</feature>
<dbReference type="PANTHER" id="PTHR43304">
    <property type="entry name" value="PHYTOCHROME-LIKE PROTEIN CPH1"/>
    <property type="match status" value="1"/>
</dbReference>
<comment type="catalytic activity">
    <reaction evidence="1">
        <text>ATP + protein L-histidine = ADP + protein N-phospho-L-histidine.</text>
        <dbReference type="EC" id="2.7.13.3"/>
    </reaction>
</comment>
<keyword evidence="9" id="KW-1185">Reference proteome</keyword>
<dbReference type="SMART" id="SM00388">
    <property type="entry name" value="HisKA"/>
    <property type="match status" value="1"/>
</dbReference>
<evidence type="ECO:0000313" key="8">
    <source>
        <dbReference type="EMBL" id="MBC8757582.1"/>
    </source>
</evidence>
<dbReference type="InterPro" id="IPR052162">
    <property type="entry name" value="Sensor_kinase/Photoreceptor"/>
</dbReference>
<keyword evidence="6" id="KW-1133">Transmembrane helix</keyword>
<proteinExistence type="predicted"/>
<dbReference type="InterPro" id="IPR036097">
    <property type="entry name" value="HisK_dim/P_sf"/>
</dbReference>
<keyword evidence="4" id="KW-0808">Transferase</keyword>
<dbReference type="EMBL" id="JACGWS010000022">
    <property type="protein sequence ID" value="MBC8757582.1"/>
    <property type="molecule type" value="Genomic_DNA"/>
</dbReference>
<evidence type="ECO:0000256" key="4">
    <source>
        <dbReference type="ARBA" id="ARBA00022679"/>
    </source>
</evidence>